<name>A0A538SRD8_UNCEI</name>
<dbReference type="EMBL" id="VBOT01000006">
    <property type="protein sequence ID" value="TMQ53948.1"/>
    <property type="molecule type" value="Genomic_DNA"/>
</dbReference>
<dbReference type="PANTHER" id="PTHR30348">
    <property type="entry name" value="UNCHARACTERIZED PROTEIN YECE"/>
    <property type="match status" value="1"/>
</dbReference>
<comment type="caution">
    <text evidence="1">The sequence shown here is derived from an EMBL/GenBank/DDBJ whole genome shotgun (WGS) entry which is preliminary data.</text>
</comment>
<accession>A0A538SRD8</accession>
<dbReference type="PANTHER" id="PTHR30348:SF4">
    <property type="entry name" value="DUF72 DOMAIN-CONTAINING PROTEIN"/>
    <property type="match status" value="1"/>
</dbReference>
<dbReference type="Pfam" id="PF01904">
    <property type="entry name" value="DUF72"/>
    <property type="match status" value="1"/>
</dbReference>
<organism evidence="1 2">
    <name type="scientific">Eiseniibacteriota bacterium</name>
    <dbReference type="NCBI Taxonomy" id="2212470"/>
    <lineage>
        <taxon>Bacteria</taxon>
        <taxon>Candidatus Eiseniibacteriota</taxon>
    </lineage>
</organism>
<evidence type="ECO:0000313" key="1">
    <source>
        <dbReference type="EMBL" id="TMQ53948.1"/>
    </source>
</evidence>
<sequence length="232" mass="26867">MRILVGTSGYSYKEWKGSFYPERFPEKEMLRFYAGRFPTVEINNTFYRMPTESMLQRWSSEVPESFAFVLKASRRITHEQKLRQSSDSVGFFLAAAATLGHKLGPLLFQLPPTFKQDLPLLREFLALLPRERRAAFEFRHPSWFEDGVYEALRAHGAALCTADTGEPDDPPLLATSDWGYLRLRDEGYDDRELGGWAERIRSQPWRETFVFFKHEEQGMGPKLAARFIELAG</sequence>
<protein>
    <submittedName>
        <fullName evidence="1">DUF72 domain-containing protein</fullName>
    </submittedName>
</protein>
<dbReference type="SUPFAM" id="SSF117396">
    <property type="entry name" value="TM1631-like"/>
    <property type="match status" value="1"/>
</dbReference>
<dbReference type="Proteomes" id="UP000320184">
    <property type="component" value="Unassembled WGS sequence"/>
</dbReference>
<proteinExistence type="predicted"/>
<dbReference type="InterPro" id="IPR002763">
    <property type="entry name" value="DUF72"/>
</dbReference>
<reference evidence="1 2" key="1">
    <citation type="journal article" date="2019" name="Nat. Microbiol.">
        <title>Mediterranean grassland soil C-N compound turnover is dependent on rainfall and depth, and is mediated by genomically divergent microorganisms.</title>
        <authorList>
            <person name="Diamond S."/>
            <person name="Andeer P.F."/>
            <person name="Li Z."/>
            <person name="Crits-Christoph A."/>
            <person name="Burstein D."/>
            <person name="Anantharaman K."/>
            <person name="Lane K.R."/>
            <person name="Thomas B.C."/>
            <person name="Pan C."/>
            <person name="Northen T.R."/>
            <person name="Banfield J.F."/>
        </authorList>
    </citation>
    <scope>NUCLEOTIDE SEQUENCE [LARGE SCALE GENOMIC DNA]</scope>
    <source>
        <strain evidence="1">WS_3</strain>
    </source>
</reference>
<gene>
    <name evidence="1" type="ORF">E6K73_00630</name>
</gene>
<dbReference type="InterPro" id="IPR036520">
    <property type="entry name" value="UPF0759_sf"/>
</dbReference>
<evidence type="ECO:0000313" key="2">
    <source>
        <dbReference type="Proteomes" id="UP000320184"/>
    </source>
</evidence>
<dbReference type="AlphaFoldDB" id="A0A538SRD8"/>
<dbReference type="Gene3D" id="3.20.20.410">
    <property type="entry name" value="Protein of unknown function UPF0759"/>
    <property type="match status" value="1"/>
</dbReference>